<keyword evidence="2" id="KW-0812">Transmembrane</keyword>
<feature type="domain" description="Cell envelope-related transcriptional attenuator" evidence="3">
    <location>
        <begin position="68"/>
        <end position="207"/>
    </location>
</feature>
<feature type="transmembrane region" description="Helical" evidence="2">
    <location>
        <begin position="26"/>
        <end position="47"/>
    </location>
</feature>
<evidence type="ECO:0000256" key="2">
    <source>
        <dbReference type="SAM" id="Phobius"/>
    </source>
</evidence>
<evidence type="ECO:0000259" key="3">
    <source>
        <dbReference type="Pfam" id="PF03816"/>
    </source>
</evidence>
<dbReference type="Gene3D" id="3.40.630.190">
    <property type="entry name" value="LCP protein"/>
    <property type="match status" value="1"/>
</dbReference>
<keyword evidence="5" id="KW-1185">Reference proteome</keyword>
<dbReference type="AlphaFoldDB" id="A0A6G8QEA8"/>
<gene>
    <name evidence="4" type="ORF">GBA63_20630</name>
</gene>
<dbReference type="Proteomes" id="UP000501452">
    <property type="component" value="Chromosome"/>
</dbReference>
<dbReference type="InterPro" id="IPR004474">
    <property type="entry name" value="LytR_CpsA_psr"/>
</dbReference>
<dbReference type="PANTHER" id="PTHR33392:SF6">
    <property type="entry name" value="POLYISOPRENYL-TEICHOIC ACID--PEPTIDOGLYCAN TEICHOIC ACID TRANSFERASE TAGU"/>
    <property type="match status" value="1"/>
</dbReference>
<dbReference type="EMBL" id="CP045119">
    <property type="protein sequence ID" value="QIN84782.1"/>
    <property type="molecule type" value="Genomic_DNA"/>
</dbReference>
<dbReference type="PANTHER" id="PTHR33392">
    <property type="entry name" value="POLYISOPRENYL-TEICHOIC ACID--PEPTIDOGLYCAN TEICHOIC ACID TRANSFERASE TAGU"/>
    <property type="match status" value="1"/>
</dbReference>
<dbReference type="NCBIfam" id="TIGR00350">
    <property type="entry name" value="lytR_cpsA_psr"/>
    <property type="match status" value="1"/>
</dbReference>
<name>A0A6G8QEA8_9ACTN</name>
<evidence type="ECO:0000256" key="1">
    <source>
        <dbReference type="ARBA" id="ARBA00006068"/>
    </source>
</evidence>
<evidence type="ECO:0000313" key="5">
    <source>
        <dbReference type="Proteomes" id="UP000501452"/>
    </source>
</evidence>
<dbReference type="RefSeq" id="WP_166179314.1">
    <property type="nucleotide sequence ID" value="NZ_CP045119.1"/>
</dbReference>
<evidence type="ECO:0000313" key="4">
    <source>
        <dbReference type="EMBL" id="QIN84782.1"/>
    </source>
</evidence>
<sequence length="283" mass="30198">MVEVGSMGMKVFKAGRPAGEKRRGGLLKLAVLFLLLLFLLLLAYLFLPFGTQRAVLLGSDASAGGASRSDTIVLTKAGGGMLAVPRDTLVDIPGVGEDKINAAFATGGPDLTVETVENLTGVPVDDYVVVNFGGVKDIVDAMGGITLEVNEPIEVGIEGRRVSIPAGTRELDGFEALAYVRYRGGPTADIGRIGRQQKFLQQLARESTSPANLPRLPATARATWRNIDTNMNPLQAARFGIRTRLSGIEEAELYPGAPQYIEGISYWVPDKQAGDEVVARTVE</sequence>
<protein>
    <recommendedName>
        <fullName evidence="3">Cell envelope-related transcriptional attenuator domain-containing protein</fullName>
    </recommendedName>
</protein>
<dbReference type="Pfam" id="PF03816">
    <property type="entry name" value="LytR_cpsA_psr"/>
    <property type="match status" value="1"/>
</dbReference>
<keyword evidence="2" id="KW-0472">Membrane</keyword>
<accession>A0A6G8QEA8</accession>
<proteinExistence type="inferred from homology"/>
<dbReference type="KEGG" id="rub:GBA63_20630"/>
<keyword evidence="2" id="KW-1133">Transmembrane helix</keyword>
<reference evidence="4 5" key="1">
    <citation type="submission" date="2019-10" db="EMBL/GenBank/DDBJ databases">
        <title>Rubrobacter sp nov SCSIO 52090 isolated from a deep-sea sediment in the South China Sea.</title>
        <authorList>
            <person name="Chen R.W."/>
        </authorList>
    </citation>
    <scope>NUCLEOTIDE SEQUENCE [LARGE SCALE GENOMIC DNA]</scope>
    <source>
        <strain evidence="4 5">SCSIO 52909</strain>
    </source>
</reference>
<comment type="similarity">
    <text evidence="1">Belongs to the LytR/CpsA/Psr (LCP) family.</text>
</comment>
<organism evidence="4 5">
    <name type="scientific">Rubrobacter tropicus</name>
    <dbReference type="NCBI Taxonomy" id="2653851"/>
    <lineage>
        <taxon>Bacteria</taxon>
        <taxon>Bacillati</taxon>
        <taxon>Actinomycetota</taxon>
        <taxon>Rubrobacteria</taxon>
        <taxon>Rubrobacterales</taxon>
        <taxon>Rubrobacteraceae</taxon>
        <taxon>Rubrobacter</taxon>
    </lineage>
</organism>
<dbReference type="InterPro" id="IPR050922">
    <property type="entry name" value="LytR/CpsA/Psr_CW_biosynth"/>
</dbReference>